<dbReference type="Pfam" id="PF13191">
    <property type="entry name" value="AAA_16"/>
    <property type="match status" value="1"/>
</dbReference>
<dbReference type="PRINTS" id="PR00038">
    <property type="entry name" value="HTHLUXR"/>
</dbReference>
<keyword evidence="2" id="KW-0067">ATP-binding</keyword>
<keyword evidence="1" id="KW-0547">Nucleotide-binding</keyword>
<comment type="caution">
    <text evidence="4">The sequence shown here is derived from an EMBL/GenBank/DDBJ whole genome shotgun (WGS) entry which is preliminary data.</text>
</comment>
<dbReference type="SUPFAM" id="SSF52540">
    <property type="entry name" value="P-loop containing nucleoside triphosphate hydrolases"/>
    <property type="match status" value="1"/>
</dbReference>
<keyword evidence="5" id="KW-1185">Reference proteome</keyword>
<evidence type="ECO:0000313" key="5">
    <source>
        <dbReference type="Proteomes" id="UP001347146"/>
    </source>
</evidence>
<dbReference type="PANTHER" id="PTHR16305">
    <property type="entry name" value="TESTICULAR SOLUBLE ADENYLYL CYCLASE"/>
    <property type="match status" value="1"/>
</dbReference>
<dbReference type="InterPro" id="IPR036388">
    <property type="entry name" value="WH-like_DNA-bd_sf"/>
</dbReference>
<dbReference type="InterPro" id="IPR000792">
    <property type="entry name" value="Tscrpt_reg_LuxR_C"/>
</dbReference>
<reference evidence="4 5" key="1">
    <citation type="submission" date="2024-01" db="EMBL/GenBank/DDBJ databases">
        <title>Draft genome sequence of Gordonia sp. LSe1-13.</title>
        <authorList>
            <person name="Suphannarot A."/>
            <person name="Mingma R."/>
        </authorList>
    </citation>
    <scope>NUCLEOTIDE SEQUENCE [LARGE SCALE GENOMIC DNA]</scope>
    <source>
        <strain evidence="4 5">LSe1-13</strain>
    </source>
</reference>
<evidence type="ECO:0000256" key="2">
    <source>
        <dbReference type="ARBA" id="ARBA00022840"/>
    </source>
</evidence>
<name>A0ABU7MKB7_9ACTN</name>
<dbReference type="PROSITE" id="PS50043">
    <property type="entry name" value="HTH_LUXR_2"/>
    <property type="match status" value="1"/>
</dbReference>
<evidence type="ECO:0000259" key="3">
    <source>
        <dbReference type="PROSITE" id="PS50043"/>
    </source>
</evidence>
<evidence type="ECO:0000313" key="4">
    <source>
        <dbReference type="EMBL" id="MEE3853283.1"/>
    </source>
</evidence>
<gene>
    <name evidence="4" type="ORF">VZC37_23295</name>
</gene>
<feature type="domain" description="HTH luxR-type" evidence="3">
    <location>
        <begin position="846"/>
        <end position="911"/>
    </location>
</feature>
<dbReference type="EMBL" id="JAZDUF010000009">
    <property type="protein sequence ID" value="MEE3853283.1"/>
    <property type="molecule type" value="Genomic_DNA"/>
</dbReference>
<dbReference type="CDD" id="cd06170">
    <property type="entry name" value="LuxR_C_like"/>
    <property type="match status" value="1"/>
</dbReference>
<dbReference type="Gene3D" id="1.10.10.10">
    <property type="entry name" value="Winged helix-like DNA-binding domain superfamily/Winged helix DNA-binding domain"/>
    <property type="match status" value="1"/>
</dbReference>
<dbReference type="SMART" id="SM00421">
    <property type="entry name" value="HTH_LUXR"/>
    <property type="match status" value="1"/>
</dbReference>
<proteinExistence type="predicted"/>
<dbReference type="PANTHER" id="PTHR16305:SF35">
    <property type="entry name" value="TRANSCRIPTIONAL ACTIVATOR DOMAIN"/>
    <property type="match status" value="1"/>
</dbReference>
<dbReference type="RefSeq" id="WP_330436289.1">
    <property type="nucleotide sequence ID" value="NZ_JAZDUF010000009.1"/>
</dbReference>
<dbReference type="SUPFAM" id="SSF46894">
    <property type="entry name" value="C-terminal effector domain of the bipartite response regulators"/>
    <property type="match status" value="1"/>
</dbReference>
<dbReference type="InterPro" id="IPR016032">
    <property type="entry name" value="Sig_transdc_resp-reg_C-effctor"/>
</dbReference>
<dbReference type="InterPro" id="IPR027417">
    <property type="entry name" value="P-loop_NTPase"/>
</dbReference>
<dbReference type="Proteomes" id="UP001347146">
    <property type="component" value="Unassembled WGS sequence"/>
</dbReference>
<accession>A0ABU7MKB7</accession>
<dbReference type="Pfam" id="PF00196">
    <property type="entry name" value="GerE"/>
    <property type="match status" value="1"/>
</dbReference>
<evidence type="ECO:0000256" key="1">
    <source>
        <dbReference type="ARBA" id="ARBA00022741"/>
    </source>
</evidence>
<organism evidence="4 5">
    <name type="scientific">Gordonia sesuvii</name>
    <dbReference type="NCBI Taxonomy" id="3116777"/>
    <lineage>
        <taxon>Bacteria</taxon>
        <taxon>Bacillati</taxon>
        <taxon>Actinomycetota</taxon>
        <taxon>Actinomycetes</taxon>
        <taxon>Mycobacteriales</taxon>
        <taxon>Gordoniaceae</taxon>
        <taxon>Gordonia</taxon>
    </lineage>
</organism>
<sequence length="911" mass="95695">MLASHLAGRRGTIDQIRSALAAARRGDRGAPRTLVMTAGPGTGKSHTLHLLQSEIDSATRYARADDLSARHPFVVAAALIGTGLPFPVPDTFEDELYREVDSLCADGPLVLIVDDAHHADAATLDLLTRLAGATRDLPLVLLVGRRPLPERDVLTRLVARADVREWTLPPMTDAEITRLASGFLGAQPDRGLATALSAAGGNPMQAISMVRSLQQSGGVVVTGGRASIATDSADVAAGTRDAITQHLALLDGRARELTQKMAVWGRPATLGELAVLDGASPASLVGAAQSAIDAGIVAAGADGRLSFTHDLYADVTNQSLAPFLRSVLHEAAANHPAIRRNRQAVAHHRLAAGTDPDATLVAVRRAESELANTPAVAADLLEELAQQADGAPTPAGVHVSLAVALARTGRLARAATVAAEGLAVSTDIDEMADLTRIQLFVLIAKGDSARVNELIDETLALPVGDDVAETLTDLRRYVGLLDGATPVPDEPFFDIERDAGTRSVQGLIAESLRLFLIGQVEDGLRLALLASQRQNESQVAGGPANSSADIWPPLIGVYTRGPAAAADLLERAVRLRANQGTDWMTAYHELTQGSIDLGRGNLDDAAAAWDAGLERAAAADMGWTSQAHAGRAMVDVLRGDLATATTRLDGWDASGEPDQFGFPTALRAWALLHEARRKLKPAAGTAATAWDRAVSTRLYAWLPFVALDCARIATRAQDMALLEAVVAGLDAAPYPPTASARGPVALARARCLASLGRLDLADVITIAQRSADELREVSDGLLEACAWEEAACAAAALNDARAARDLAAKAFVLTQSMGAVTMSARIASRLRAHGVRMDPNAVRDRPTHGWPSLTETEVTVAELVATGLSGGEIADQLFISTRTVQTHVSHALAKLGLRTRVELAAYVASRP</sequence>
<protein>
    <submittedName>
        <fullName evidence="4">LuxR C-terminal-related transcriptional regulator</fullName>
    </submittedName>
</protein>
<dbReference type="InterPro" id="IPR041664">
    <property type="entry name" value="AAA_16"/>
</dbReference>